<dbReference type="InterPro" id="IPR036291">
    <property type="entry name" value="NAD(P)-bd_dom_sf"/>
</dbReference>
<dbReference type="RefSeq" id="WP_172690604.1">
    <property type="nucleotide sequence ID" value="NZ_JAAMEK010000058.1"/>
</dbReference>
<protein>
    <recommendedName>
        <fullName evidence="5">SDR family oxidoreductase</fullName>
    </recommendedName>
</protein>
<evidence type="ECO:0000256" key="2">
    <source>
        <dbReference type="ARBA" id="ARBA00023002"/>
    </source>
</evidence>
<evidence type="ECO:0000256" key="3">
    <source>
        <dbReference type="RuleBase" id="RU000363"/>
    </source>
</evidence>
<dbReference type="SUPFAM" id="SSF51735">
    <property type="entry name" value="NAD(P)-binding Rossmann-fold domains"/>
    <property type="match status" value="1"/>
</dbReference>
<keyword evidence="2" id="KW-0560">Oxidoreductase</keyword>
<dbReference type="AlphaFoldDB" id="A0A2Z2PFZ0"/>
<dbReference type="PANTHER" id="PTHR42879">
    <property type="entry name" value="3-OXOACYL-(ACYL-CARRIER-PROTEIN) REDUCTASE"/>
    <property type="match status" value="1"/>
</dbReference>
<evidence type="ECO:0000313" key="4">
    <source>
        <dbReference type="EMBL" id="ASK41001.1"/>
    </source>
</evidence>
<dbReference type="Pfam" id="PF00106">
    <property type="entry name" value="adh_short"/>
    <property type="match status" value="1"/>
</dbReference>
<reference evidence="4" key="1">
    <citation type="submission" date="2016-10" db="EMBL/GenBank/DDBJ databases">
        <title>Agrobacterium Ti plasmids: Classification based on T-DNA and Vir regions organization.</title>
        <authorList>
            <person name="Nabi N."/>
            <person name="Vial L."/>
            <person name="Ben Hafsa A."/>
            <person name="Chapulliot D."/>
            <person name="Berard A."/>
            <person name="Chauveau A."/>
            <person name="Le Paslier M.-C."/>
            <person name="Harzallah Skhiri F."/>
            <person name="Brunel D."/>
            <person name="Nesme X."/>
            <person name="Chaouachi M."/>
        </authorList>
    </citation>
    <scope>NUCLEOTIDE SEQUENCE</scope>
    <source>
        <strain evidence="4">CFBP2692</strain>
        <plasmid evidence="4">pTi_CFBP2692</plasmid>
    </source>
</reference>
<dbReference type="Gene3D" id="3.40.50.720">
    <property type="entry name" value="NAD(P)-binding Rossmann-like Domain"/>
    <property type="match status" value="1"/>
</dbReference>
<dbReference type="PRINTS" id="PR00081">
    <property type="entry name" value="GDHRDH"/>
</dbReference>
<dbReference type="EMBL" id="KY000027">
    <property type="protein sequence ID" value="ASK41001.1"/>
    <property type="molecule type" value="Genomic_DNA"/>
</dbReference>
<dbReference type="InterPro" id="IPR050259">
    <property type="entry name" value="SDR"/>
</dbReference>
<name>A0A2Z2PFZ0_RHIRH</name>
<keyword evidence="4" id="KW-0614">Plasmid</keyword>
<dbReference type="GO" id="GO:0016491">
    <property type="term" value="F:oxidoreductase activity"/>
    <property type="evidence" value="ECO:0007669"/>
    <property type="project" value="UniProtKB-KW"/>
</dbReference>
<geneLocation type="plasmid" evidence="4">
    <name>pTi_CFBP2692</name>
</geneLocation>
<sequence>MKLQGKTAVVTGAGRGIGRATALELAKEGCNVVLAAIELNEVEAVAAEIRAIGPEALAVRTDVQHKSEVDALAKAAFDRFGAVDILVNNAGVAIHNTIPNIKEADWDWMMAINLKGTFLCTQAFFQHMCDRRHGHIINVVSRAGKVASAKFGAYAASKFGMLGFTQTTDQEGIEFGVKATAVCPGAVDTQQRSDNHIDDRSQLLQPEDVAEYIAFIVTRHDRVYIGEVSPIAQQLKPLPGSGWLKPGI</sequence>
<dbReference type="PRINTS" id="PR00080">
    <property type="entry name" value="SDRFAMILY"/>
</dbReference>
<proteinExistence type="inferred from homology"/>
<comment type="similarity">
    <text evidence="1 3">Belongs to the short-chain dehydrogenases/reductases (SDR) family.</text>
</comment>
<evidence type="ECO:0008006" key="5">
    <source>
        <dbReference type="Google" id="ProtNLM"/>
    </source>
</evidence>
<evidence type="ECO:0000256" key="1">
    <source>
        <dbReference type="ARBA" id="ARBA00006484"/>
    </source>
</evidence>
<accession>A0A2Z2PFZ0</accession>
<dbReference type="FunFam" id="3.40.50.720:FF:000084">
    <property type="entry name" value="Short-chain dehydrogenase reductase"/>
    <property type="match status" value="1"/>
</dbReference>
<dbReference type="CDD" id="cd05233">
    <property type="entry name" value="SDR_c"/>
    <property type="match status" value="1"/>
</dbReference>
<dbReference type="GeneID" id="92775101"/>
<dbReference type="PANTHER" id="PTHR42879:SF2">
    <property type="entry name" value="3-OXOACYL-[ACYL-CARRIER-PROTEIN] REDUCTASE FABG"/>
    <property type="match status" value="1"/>
</dbReference>
<dbReference type="InterPro" id="IPR002347">
    <property type="entry name" value="SDR_fam"/>
</dbReference>
<organism evidence="4">
    <name type="scientific">Rhizobium rhizogenes</name>
    <name type="common">Agrobacterium rhizogenes</name>
    <dbReference type="NCBI Taxonomy" id="359"/>
    <lineage>
        <taxon>Bacteria</taxon>
        <taxon>Pseudomonadati</taxon>
        <taxon>Pseudomonadota</taxon>
        <taxon>Alphaproteobacteria</taxon>
        <taxon>Hyphomicrobiales</taxon>
        <taxon>Rhizobiaceae</taxon>
        <taxon>Rhizobium/Agrobacterium group</taxon>
        <taxon>Rhizobium</taxon>
    </lineage>
</organism>